<evidence type="ECO:0000256" key="1">
    <source>
        <dbReference type="SAM" id="MobiDB-lite"/>
    </source>
</evidence>
<dbReference type="eggNOG" id="KOG3133">
    <property type="taxonomic scope" value="Eukaryota"/>
</dbReference>
<dbReference type="InParanoid" id="D0MWU5"/>
<protein>
    <submittedName>
        <fullName evidence="2">Uncharacterized protein</fullName>
    </submittedName>
</protein>
<dbReference type="OrthoDB" id="21292at2759"/>
<dbReference type="GeneID" id="9478889"/>
<name>D0MWU5_PHYIT</name>
<dbReference type="STRING" id="403677.D0MWU5"/>
<accession>D0MWU5</accession>
<dbReference type="OMA" id="KWFAPFR"/>
<dbReference type="GO" id="GO:0045046">
    <property type="term" value="P:protein import into peroxisome membrane"/>
    <property type="evidence" value="ECO:0007669"/>
    <property type="project" value="TreeGrafter"/>
</dbReference>
<dbReference type="PANTHER" id="PTHR12774">
    <property type="entry name" value="PEROXISOMAL BIOGENESIS FACTOR 19"/>
    <property type="match status" value="1"/>
</dbReference>
<keyword evidence="3" id="KW-1185">Reference proteome</keyword>
<dbReference type="RefSeq" id="XP_002907544.1">
    <property type="nucleotide sequence ID" value="XM_002907498.1"/>
</dbReference>
<dbReference type="PANTHER" id="PTHR12774:SF2">
    <property type="entry name" value="PEROXISOMAL BIOGENESIS FACTOR 19"/>
    <property type="match status" value="1"/>
</dbReference>
<dbReference type="Proteomes" id="UP000006643">
    <property type="component" value="Unassembled WGS sequence"/>
</dbReference>
<reference evidence="3" key="1">
    <citation type="journal article" date="2009" name="Nature">
        <title>Genome sequence and analysis of the Irish potato famine pathogen Phytophthora infestans.</title>
        <authorList>
            <consortium name="The Broad Institute Genome Sequencing Platform"/>
            <person name="Haas B.J."/>
            <person name="Kamoun S."/>
            <person name="Zody M.C."/>
            <person name="Jiang R.H."/>
            <person name="Handsaker R.E."/>
            <person name="Cano L.M."/>
            <person name="Grabherr M."/>
            <person name="Kodira C.D."/>
            <person name="Raffaele S."/>
            <person name="Torto-Alalibo T."/>
            <person name="Bozkurt T.O."/>
            <person name="Ah-Fong A.M."/>
            <person name="Alvarado L."/>
            <person name="Anderson V.L."/>
            <person name="Armstrong M.R."/>
            <person name="Avrova A."/>
            <person name="Baxter L."/>
            <person name="Beynon J."/>
            <person name="Boevink P.C."/>
            <person name="Bollmann S.R."/>
            <person name="Bos J.I."/>
            <person name="Bulone V."/>
            <person name="Cai G."/>
            <person name="Cakir C."/>
            <person name="Carrington J.C."/>
            <person name="Chawner M."/>
            <person name="Conti L."/>
            <person name="Costanzo S."/>
            <person name="Ewan R."/>
            <person name="Fahlgren N."/>
            <person name="Fischbach M.A."/>
            <person name="Fugelstad J."/>
            <person name="Gilroy E.M."/>
            <person name="Gnerre S."/>
            <person name="Green P.J."/>
            <person name="Grenville-Briggs L.J."/>
            <person name="Griffith J."/>
            <person name="Grunwald N.J."/>
            <person name="Horn K."/>
            <person name="Horner N.R."/>
            <person name="Hu C.H."/>
            <person name="Huitema E."/>
            <person name="Jeong D.H."/>
            <person name="Jones A.M."/>
            <person name="Jones J.D."/>
            <person name="Jones R.W."/>
            <person name="Karlsson E.K."/>
            <person name="Kunjeti S.G."/>
            <person name="Lamour K."/>
            <person name="Liu Z."/>
            <person name="Ma L."/>
            <person name="Maclean D."/>
            <person name="Chibucos M.C."/>
            <person name="McDonald H."/>
            <person name="McWalters J."/>
            <person name="Meijer H.J."/>
            <person name="Morgan W."/>
            <person name="Morris P.F."/>
            <person name="Munro C.A."/>
            <person name="O'Neill K."/>
            <person name="Ospina-Giraldo M."/>
            <person name="Pinzon A."/>
            <person name="Pritchard L."/>
            <person name="Ramsahoye B."/>
            <person name="Ren Q."/>
            <person name="Restrepo S."/>
            <person name="Roy S."/>
            <person name="Sadanandom A."/>
            <person name="Savidor A."/>
            <person name="Schornack S."/>
            <person name="Schwartz D.C."/>
            <person name="Schumann U.D."/>
            <person name="Schwessinger B."/>
            <person name="Seyer L."/>
            <person name="Sharpe T."/>
            <person name="Silvar C."/>
            <person name="Song J."/>
            <person name="Studholme D.J."/>
            <person name="Sykes S."/>
            <person name="Thines M."/>
            <person name="van de Vondervoort P.J."/>
            <person name="Phuntumart V."/>
            <person name="Wawra S."/>
            <person name="Weide R."/>
            <person name="Win J."/>
            <person name="Young C."/>
            <person name="Zhou S."/>
            <person name="Fry W."/>
            <person name="Meyers B.C."/>
            <person name="van West P."/>
            <person name="Ristaino J."/>
            <person name="Govers F."/>
            <person name="Birch P.R."/>
            <person name="Whisson S.C."/>
            <person name="Judelson H.S."/>
            <person name="Nusbaum C."/>
        </authorList>
    </citation>
    <scope>NUCLEOTIDE SEQUENCE [LARGE SCALE GENOMIC DNA]</scope>
    <source>
        <strain evidence="3">T30-4</strain>
    </source>
</reference>
<feature type="region of interest" description="Disordered" evidence="1">
    <location>
        <begin position="213"/>
        <end position="236"/>
    </location>
</feature>
<dbReference type="Pfam" id="PF04614">
    <property type="entry name" value="Pex19"/>
    <property type="match status" value="1"/>
</dbReference>
<dbReference type="VEuPathDB" id="FungiDB:PITG_02636"/>
<dbReference type="InterPro" id="IPR006708">
    <property type="entry name" value="Pex19"/>
</dbReference>
<organism evidence="2 3">
    <name type="scientific">Phytophthora infestans (strain T30-4)</name>
    <name type="common">Potato late blight agent</name>
    <dbReference type="NCBI Taxonomy" id="403677"/>
    <lineage>
        <taxon>Eukaryota</taxon>
        <taxon>Sar</taxon>
        <taxon>Stramenopiles</taxon>
        <taxon>Oomycota</taxon>
        <taxon>Peronosporomycetes</taxon>
        <taxon>Peronosporales</taxon>
        <taxon>Peronosporaceae</taxon>
        <taxon>Phytophthora</taxon>
    </lineage>
</organism>
<evidence type="ECO:0000313" key="3">
    <source>
        <dbReference type="Proteomes" id="UP000006643"/>
    </source>
</evidence>
<dbReference type="InterPro" id="IPR038322">
    <property type="entry name" value="Pex19_C_sf"/>
</dbReference>
<dbReference type="KEGG" id="pif:PITG_02636"/>
<sequence>MPEIFMEMRNCTDVNVDGIDESVQVEIAVPLSTNEIIRQATVVVVLDYTLKSYAKLNMDVLTVFGHSSLQPYVNSPIVNMTNANTTQEMLMQSLVSKYRERNYTANFHVPYPVWTPNGNSSEDIRVFRVLMNIRIDPVNVLYVCTPRYTPEWPEIIKYAWMQYYCIFIVVSTLAFALREYLFANKESEPKTQDEVDLDDLLDDALDDFADEVSASEMSSVTKEAAATTAATQDNEDSKLQENMAKFLEDAQNPEFQKVLEQAFRELGTDADAENIEQLLGSLKTDNSTDETDDVNAGVAKTLQNMAKAAEDMEGVGTAQVEAMGEEMMSEMMKKFEEMGEKSDFQDLVDGMMQQLLSKDVMYDPMKQICERVRSTGTYPEWLAEKESLLSKEDYERYGKQYQYFQQIVAVYESEPDNYTRLSELMQEMQETGQPPSEIVKDLAPGLQFDDEGMPIMPNMGPGMFPGMAGMPGMPQVTTSSLAMQHLDAMSLGVYSYLEVHERVSRVESKPLVGATEMELQLWEQIWFRDIRGSWSFLAKTFTNYYRMMIAHLGIISWQPWLYLFIPDRMLLDEQQTQDEEQQE</sequence>
<proteinExistence type="predicted"/>
<dbReference type="GO" id="GO:0033328">
    <property type="term" value="F:peroxisome membrane targeting sequence binding"/>
    <property type="evidence" value="ECO:0007669"/>
    <property type="project" value="TreeGrafter"/>
</dbReference>
<dbReference type="HOGENOM" id="CLU_468132_0_0_1"/>
<dbReference type="EMBL" id="DS028120">
    <property type="protein sequence ID" value="EEY64108.1"/>
    <property type="molecule type" value="Genomic_DNA"/>
</dbReference>
<dbReference type="GO" id="GO:0005778">
    <property type="term" value="C:peroxisomal membrane"/>
    <property type="evidence" value="ECO:0007669"/>
    <property type="project" value="TreeGrafter"/>
</dbReference>
<dbReference type="Gene3D" id="1.20.120.900">
    <property type="entry name" value="Pex19, mPTS binding domain"/>
    <property type="match status" value="1"/>
</dbReference>
<gene>
    <name evidence="2" type="ORF">PITG_02636</name>
</gene>
<evidence type="ECO:0000313" key="2">
    <source>
        <dbReference type="EMBL" id="EEY64108.1"/>
    </source>
</evidence>
<dbReference type="Pfam" id="PF10149">
    <property type="entry name" value="TM231"/>
    <property type="match status" value="1"/>
</dbReference>
<dbReference type="InterPro" id="IPR019306">
    <property type="entry name" value="TMEM231"/>
</dbReference>
<dbReference type="AlphaFoldDB" id="D0MWU5"/>